<feature type="region of interest" description="Disordered" evidence="1">
    <location>
        <begin position="1"/>
        <end position="26"/>
    </location>
</feature>
<reference evidence="2" key="1">
    <citation type="journal article" date="2020" name="Nature">
        <title>Giant virus diversity and host interactions through global metagenomics.</title>
        <authorList>
            <person name="Schulz F."/>
            <person name="Roux S."/>
            <person name="Paez-Espino D."/>
            <person name="Jungbluth S."/>
            <person name="Walsh D.A."/>
            <person name="Denef V.J."/>
            <person name="McMahon K.D."/>
            <person name="Konstantinidis K.T."/>
            <person name="Eloe-Fadrosh E.A."/>
            <person name="Kyrpides N.C."/>
            <person name="Woyke T."/>
        </authorList>
    </citation>
    <scope>NUCLEOTIDE SEQUENCE</scope>
    <source>
        <strain evidence="2">GVMAG-M-3300023184-161</strain>
    </source>
</reference>
<proteinExistence type="predicted"/>
<protein>
    <submittedName>
        <fullName evidence="2">Uncharacterized protein</fullName>
    </submittedName>
</protein>
<evidence type="ECO:0000256" key="1">
    <source>
        <dbReference type="SAM" id="MobiDB-lite"/>
    </source>
</evidence>
<evidence type="ECO:0000313" key="2">
    <source>
        <dbReference type="EMBL" id="QHT82362.1"/>
    </source>
</evidence>
<name>A0A6C0HNX0_9ZZZZ</name>
<accession>A0A6C0HNX0</accession>
<sequence>MSSQYISRFNGPPGFSVKHPNNNNLTTDKMGMPLKPPTMEDGSIFSSNRQAYIKMKQQPYYNKKLENLLQRTTTAYYLGSRRFLISTSKTSTSLANKYLDSSQYTNIEKINAVGKSSVNLNSTQMSFAGNANANANDIRSALRRNRSSGYVVHKK</sequence>
<dbReference type="EMBL" id="MN739998">
    <property type="protein sequence ID" value="QHT82362.1"/>
    <property type="molecule type" value="Genomic_DNA"/>
</dbReference>
<organism evidence="2">
    <name type="scientific">viral metagenome</name>
    <dbReference type="NCBI Taxonomy" id="1070528"/>
    <lineage>
        <taxon>unclassified sequences</taxon>
        <taxon>metagenomes</taxon>
        <taxon>organismal metagenomes</taxon>
    </lineage>
</organism>
<dbReference type="AlphaFoldDB" id="A0A6C0HNX0"/>